<evidence type="ECO:0000313" key="2">
    <source>
        <dbReference type="Proteomes" id="UP000608345"/>
    </source>
</evidence>
<evidence type="ECO:0008006" key="3">
    <source>
        <dbReference type="Google" id="ProtNLM"/>
    </source>
</evidence>
<dbReference type="EMBL" id="BMYS01000023">
    <property type="protein sequence ID" value="GGW94745.1"/>
    <property type="molecule type" value="Genomic_DNA"/>
</dbReference>
<dbReference type="SUPFAM" id="SSF56935">
    <property type="entry name" value="Porins"/>
    <property type="match status" value="1"/>
</dbReference>
<dbReference type="RefSeq" id="WP_189385907.1">
    <property type="nucleotide sequence ID" value="NZ_BAABFY010000045.1"/>
</dbReference>
<name>A0A918JQY6_9BURK</name>
<dbReference type="InterPro" id="IPR023614">
    <property type="entry name" value="Porin_dom_sf"/>
</dbReference>
<gene>
    <name evidence="1" type="ORF">GCM10011450_25720</name>
</gene>
<dbReference type="AlphaFoldDB" id="A0A918JQY6"/>
<evidence type="ECO:0000313" key="1">
    <source>
        <dbReference type="EMBL" id="GGW94745.1"/>
    </source>
</evidence>
<dbReference type="Proteomes" id="UP000608345">
    <property type="component" value="Unassembled WGS sequence"/>
</dbReference>
<dbReference type="Gene3D" id="2.40.160.10">
    <property type="entry name" value="Porin"/>
    <property type="match status" value="1"/>
</dbReference>
<reference evidence="1" key="2">
    <citation type="submission" date="2020-09" db="EMBL/GenBank/DDBJ databases">
        <authorList>
            <person name="Sun Q."/>
            <person name="Kim S."/>
        </authorList>
    </citation>
    <scope>NUCLEOTIDE SEQUENCE</scope>
    <source>
        <strain evidence="1">KCTC 23732</strain>
    </source>
</reference>
<comment type="caution">
    <text evidence="1">The sequence shown here is derived from an EMBL/GenBank/DDBJ whole genome shotgun (WGS) entry which is preliminary data.</text>
</comment>
<organism evidence="1 2">
    <name type="scientific">Advenella faeciporci</name>
    <dbReference type="NCBI Taxonomy" id="797535"/>
    <lineage>
        <taxon>Bacteria</taxon>
        <taxon>Pseudomonadati</taxon>
        <taxon>Pseudomonadota</taxon>
        <taxon>Betaproteobacteria</taxon>
        <taxon>Burkholderiales</taxon>
        <taxon>Alcaligenaceae</taxon>
    </lineage>
</organism>
<sequence>MAFILPTAKTASHLTTLLFITLLLPTPSHALDLQFYGTLDGGFHSRSSKTQGHFTQPGSSQTTPFTIQSKNTGIGSGLKDQSKIGLRGSHDIGAGKQIFFELEEDIDIATGHRNRDRGVRVIGIGG</sequence>
<reference evidence="1" key="1">
    <citation type="journal article" date="2014" name="Int. J. Syst. Evol. Microbiol.">
        <title>Complete genome sequence of Corynebacterium casei LMG S-19264T (=DSM 44701T), isolated from a smear-ripened cheese.</title>
        <authorList>
            <consortium name="US DOE Joint Genome Institute (JGI-PGF)"/>
            <person name="Walter F."/>
            <person name="Albersmeier A."/>
            <person name="Kalinowski J."/>
            <person name="Ruckert C."/>
        </authorList>
    </citation>
    <scope>NUCLEOTIDE SEQUENCE</scope>
    <source>
        <strain evidence="1">KCTC 23732</strain>
    </source>
</reference>
<accession>A0A918JQY6</accession>
<protein>
    <recommendedName>
        <fullName evidence="3">Porin domain-containing protein</fullName>
    </recommendedName>
</protein>
<keyword evidence="2" id="KW-1185">Reference proteome</keyword>
<proteinExistence type="predicted"/>